<name>A0A6J4T5S4_9ACTN</name>
<proteinExistence type="predicted"/>
<feature type="non-terminal residue" evidence="2">
    <location>
        <position position="1"/>
    </location>
</feature>
<evidence type="ECO:0000313" key="2">
    <source>
        <dbReference type="EMBL" id="CAA9514749.1"/>
    </source>
</evidence>
<gene>
    <name evidence="2" type="ORF">AVDCRST_MAG67-2963</name>
</gene>
<protein>
    <submittedName>
        <fullName evidence="2">Uncharacterized protein</fullName>
    </submittedName>
</protein>
<dbReference type="AlphaFoldDB" id="A0A6J4T5S4"/>
<accession>A0A6J4T5S4</accession>
<dbReference type="EMBL" id="CADCVQ010000123">
    <property type="protein sequence ID" value="CAA9514749.1"/>
    <property type="molecule type" value="Genomic_DNA"/>
</dbReference>
<organism evidence="2">
    <name type="scientific">uncultured Solirubrobacteraceae bacterium</name>
    <dbReference type="NCBI Taxonomy" id="1162706"/>
    <lineage>
        <taxon>Bacteria</taxon>
        <taxon>Bacillati</taxon>
        <taxon>Actinomycetota</taxon>
        <taxon>Thermoleophilia</taxon>
        <taxon>Solirubrobacterales</taxon>
        <taxon>Solirubrobacteraceae</taxon>
        <taxon>environmental samples</taxon>
    </lineage>
</organism>
<sequence length="40" mass="4530">GGARRVRWGGSRCMSSRRCCDRPGRVRTSRGGRRWRPLAG</sequence>
<feature type="non-terminal residue" evidence="2">
    <location>
        <position position="40"/>
    </location>
</feature>
<evidence type="ECO:0000256" key="1">
    <source>
        <dbReference type="SAM" id="MobiDB-lite"/>
    </source>
</evidence>
<feature type="compositionally biased region" description="Basic residues" evidence="1">
    <location>
        <begin position="25"/>
        <end position="40"/>
    </location>
</feature>
<reference evidence="2" key="1">
    <citation type="submission" date="2020-02" db="EMBL/GenBank/DDBJ databases">
        <authorList>
            <person name="Meier V. D."/>
        </authorList>
    </citation>
    <scope>NUCLEOTIDE SEQUENCE</scope>
    <source>
        <strain evidence="2">AVDCRST_MAG67</strain>
    </source>
</reference>
<feature type="region of interest" description="Disordered" evidence="1">
    <location>
        <begin position="20"/>
        <end position="40"/>
    </location>
</feature>